<name>A0A0F9GAM4_9ZZZZ</name>
<evidence type="ECO:0000313" key="1">
    <source>
        <dbReference type="EMBL" id="KKL95914.1"/>
    </source>
</evidence>
<gene>
    <name evidence="1" type="ORF">LCGC14_1849870</name>
</gene>
<proteinExistence type="predicted"/>
<reference evidence="1" key="1">
    <citation type="journal article" date="2015" name="Nature">
        <title>Complex archaea that bridge the gap between prokaryotes and eukaryotes.</title>
        <authorList>
            <person name="Spang A."/>
            <person name="Saw J.H."/>
            <person name="Jorgensen S.L."/>
            <person name="Zaremba-Niedzwiedzka K."/>
            <person name="Martijn J."/>
            <person name="Lind A.E."/>
            <person name="van Eijk R."/>
            <person name="Schleper C."/>
            <person name="Guy L."/>
            <person name="Ettema T.J."/>
        </authorList>
    </citation>
    <scope>NUCLEOTIDE SEQUENCE</scope>
</reference>
<dbReference type="AlphaFoldDB" id="A0A0F9GAM4"/>
<organism evidence="1">
    <name type="scientific">marine sediment metagenome</name>
    <dbReference type="NCBI Taxonomy" id="412755"/>
    <lineage>
        <taxon>unclassified sequences</taxon>
        <taxon>metagenomes</taxon>
        <taxon>ecological metagenomes</taxon>
    </lineage>
</organism>
<accession>A0A0F9GAM4</accession>
<comment type="caution">
    <text evidence="1">The sequence shown here is derived from an EMBL/GenBank/DDBJ whole genome shotgun (WGS) entry which is preliminary data.</text>
</comment>
<sequence length="72" mass="8191">MRRAFVVVESGVYVRNVYGPFPTCRAARTAADRLAFREKDDYHTFSVHRLYKRAGIGTCAFGTFKGKSRRTA</sequence>
<protein>
    <submittedName>
        <fullName evidence="1">Uncharacterized protein</fullName>
    </submittedName>
</protein>
<dbReference type="EMBL" id="LAZR01018564">
    <property type="protein sequence ID" value="KKL95914.1"/>
    <property type="molecule type" value="Genomic_DNA"/>
</dbReference>